<dbReference type="STRING" id="2004952.A0A2C5ZHT0"/>
<name>A0A2C5ZHT0_9HYPO</name>
<feature type="region of interest" description="Disordered" evidence="1">
    <location>
        <begin position="126"/>
        <end position="152"/>
    </location>
</feature>
<feature type="compositionally biased region" description="Low complexity" evidence="1">
    <location>
        <begin position="131"/>
        <end position="143"/>
    </location>
</feature>
<keyword evidence="3" id="KW-1185">Reference proteome</keyword>
<evidence type="ECO:0000313" key="3">
    <source>
        <dbReference type="Proteomes" id="UP000226431"/>
    </source>
</evidence>
<gene>
    <name evidence="2" type="ORF">CDD80_4446</name>
</gene>
<reference evidence="2 3" key="1">
    <citation type="submission" date="2017-06" db="EMBL/GenBank/DDBJ databases">
        <title>Ant-infecting Ophiocordyceps genomes reveal a high diversity of potential behavioral manipulation genes and a possible major role for enterotoxins.</title>
        <authorList>
            <person name="De Bekker C."/>
            <person name="Evans H.C."/>
            <person name="Brachmann A."/>
            <person name="Hughes D.P."/>
        </authorList>
    </citation>
    <scope>NUCLEOTIDE SEQUENCE [LARGE SCALE GENOMIC DNA]</scope>
    <source>
        <strain evidence="2 3">Map16</strain>
    </source>
</reference>
<dbReference type="AlphaFoldDB" id="A0A2C5ZHT0"/>
<feature type="region of interest" description="Disordered" evidence="1">
    <location>
        <begin position="16"/>
        <end position="69"/>
    </location>
</feature>
<feature type="region of interest" description="Disordered" evidence="1">
    <location>
        <begin position="506"/>
        <end position="540"/>
    </location>
</feature>
<dbReference type="EMBL" id="NJES01000041">
    <property type="protein sequence ID" value="PHH79566.1"/>
    <property type="molecule type" value="Genomic_DNA"/>
</dbReference>
<comment type="caution">
    <text evidence="2">The sequence shown here is derived from an EMBL/GenBank/DDBJ whole genome shotgun (WGS) entry which is preliminary data.</text>
</comment>
<evidence type="ECO:0000313" key="2">
    <source>
        <dbReference type="EMBL" id="PHH79566.1"/>
    </source>
</evidence>
<feature type="compositionally biased region" description="Low complexity" evidence="1">
    <location>
        <begin position="526"/>
        <end position="540"/>
    </location>
</feature>
<feature type="compositionally biased region" description="Basic and acidic residues" evidence="1">
    <location>
        <begin position="51"/>
        <end position="62"/>
    </location>
</feature>
<evidence type="ECO:0000256" key="1">
    <source>
        <dbReference type="SAM" id="MobiDB-lite"/>
    </source>
</evidence>
<accession>A0A2C5ZHT0</accession>
<proteinExistence type="predicted"/>
<protein>
    <submittedName>
        <fullName evidence="2">Uncharacterized protein</fullName>
    </submittedName>
</protein>
<sequence>MANGLDRLERLFAYKRKTSTERIRQSTTVQPPPEPQFPSASFIRPKASRMAARDEVRRHNGDGRSPSIPDIITALRTTSTHAHVPDSAFSGFRPLDLPKRSASTRSKQAESFVSGISEYRFIDSVTRPDDSSSVSVPLDTPTTDAAQPPSPRCFSPCHIVRPPTRLATPPSSEAEDSGLGISMSAKMVLPGAQTRVPPTPEDTPDFGPVEDKHIAGSRPLDSIAEAISKSCLLDAVASFDQLSLDRSYSQSSITPSERRSFCSSILREPDVHEFLSLSDDDIAESAPPSPTLSTIPDTVSELKKLPPMSLSISPPRPPVSPLLTLTPPRTSRPAAIAAFEAARMARRYDFDLVYVVNLWPDTQSVAPRPGHGAAVQQQPMMGRLLAAHGLHHVPSPLQISSSVHTTILRADGWIEYRNERAMTHDLARGFACAFYTGQYTRNESESPVSGVRLSGQIDRGIVFAAYRKPRIGVNRLGRSFSEEDLGEMHREAEALVEMLIDIHVASRQRQPTQRSPVDETGPMPLQEEQQQQQQEEQQLS</sequence>
<dbReference type="OrthoDB" id="5244801at2759"/>
<organism evidence="2 3">
    <name type="scientific">Ophiocordyceps camponoti-rufipedis</name>
    <dbReference type="NCBI Taxonomy" id="2004952"/>
    <lineage>
        <taxon>Eukaryota</taxon>
        <taxon>Fungi</taxon>
        <taxon>Dikarya</taxon>
        <taxon>Ascomycota</taxon>
        <taxon>Pezizomycotina</taxon>
        <taxon>Sordariomycetes</taxon>
        <taxon>Hypocreomycetidae</taxon>
        <taxon>Hypocreales</taxon>
        <taxon>Ophiocordycipitaceae</taxon>
        <taxon>Ophiocordyceps</taxon>
    </lineage>
</organism>
<dbReference type="Proteomes" id="UP000226431">
    <property type="component" value="Unassembled WGS sequence"/>
</dbReference>